<keyword evidence="3 6" id="KW-0812">Transmembrane</keyword>
<evidence type="ECO:0000259" key="7">
    <source>
        <dbReference type="Pfam" id="PF12698"/>
    </source>
</evidence>
<evidence type="ECO:0000256" key="6">
    <source>
        <dbReference type="SAM" id="Phobius"/>
    </source>
</evidence>
<evidence type="ECO:0000256" key="1">
    <source>
        <dbReference type="ARBA" id="ARBA00004651"/>
    </source>
</evidence>
<evidence type="ECO:0000313" key="9">
    <source>
        <dbReference type="Proteomes" id="UP000184497"/>
    </source>
</evidence>
<dbReference type="InterPro" id="IPR013525">
    <property type="entry name" value="ABC2_TM"/>
</dbReference>
<dbReference type="GO" id="GO:0140359">
    <property type="term" value="F:ABC-type transporter activity"/>
    <property type="evidence" value="ECO:0007669"/>
    <property type="project" value="InterPro"/>
</dbReference>
<proteinExistence type="predicted"/>
<dbReference type="GO" id="GO:0005886">
    <property type="term" value="C:plasma membrane"/>
    <property type="evidence" value="ECO:0007669"/>
    <property type="project" value="UniProtKB-SubCell"/>
</dbReference>
<evidence type="ECO:0000256" key="2">
    <source>
        <dbReference type="ARBA" id="ARBA00022475"/>
    </source>
</evidence>
<dbReference type="InterPro" id="IPR051449">
    <property type="entry name" value="ABC-2_transporter_component"/>
</dbReference>
<evidence type="ECO:0000256" key="4">
    <source>
        <dbReference type="ARBA" id="ARBA00022989"/>
    </source>
</evidence>
<feature type="transmembrane region" description="Helical" evidence="6">
    <location>
        <begin position="233"/>
        <end position="254"/>
    </location>
</feature>
<name>A0A1M6TYL1_9GAMM</name>
<keyword evidence="5 6" id="KW-0472">Membrane</keyword>
<reference evidence="9" key="1">
    <citation type="submission" date="2016-11" db="EMBL/GenBank/DDBJ databases">
        <authorList>
            <person name="Varghese N."/>
            <person name="Submissions S."/>
        </authorList>
    </citation>
    <scope>NUCLEOTIDE SEQUENCE [LARGE SCALE GENOMIC DNA]</scope>
    <source>
        <strain evidence="9">CGMCC 1.10835</strain>
    </source>
</reference>
<evidence type="ECO:0000256" key="5">
    <source>
        <dbReference type="ARBA" id="ARBA00023136"/>
    </source>
</evidence>
<keyword evidence="2" id="KW-1003">Cell membrane</keyword>
<feature type="transmembrane region" description="Helical" evidence="6">
    <location>
        <begin position="261"/>
        <end position="279"/>
    </location>
</feature>
<feature type="transmembrane region" description="Helical" evidence="6">
    <location>
        <begin position="318"/>
        <end position="336"/>
    </location>
</feature>
<keyword evidence="9" id="KW-1185">Reference proteome</keyword>
<evidence type="ECO:0000256" key="3">
    <source>
        <dbReference type="ARBA" id="ARBA00022692"/>
    </source>
</evidence>
<organism evidence="8 9">
    <name type="scientific">Marinobacter antarcticus</name>
    <dbReference type="NCBI Taxonomy" id="564117"/>
    <lineage>
        <taxon>Bacteria</taxon>
        <taxon>Pseudomonadati</taxon>
        <taxon>Pseudomonadota</taxon>
        <taxon>Gammaproteobacteria</taxon>
        <taxon>Pseudomonadales</taxon>
        <taxon>Marinobacteraceae</taxon>
        <taxon>Marinobacter</taxon>
    </lineage>
</organism>
<dbReference type="Proteomes" id="UP000184497">
    <property type="component" value="Unassembled WGS sequence"/>
</dbReference>
<sequence length="342" mass="38020">MMRNILILACNDLAIALKNKTFFLILFIPLFVFVTLNLVDVTGVEASKIKIGLVQQEAFTPEITQSISAAENLIEITWVENTEAGIRLLTERKIDGILTRNEAETDSLALIVLKKDSIQTVAIMQTFSALQKAAEGGRPDWITGIQALHKGGIQRETLPTWVLMLVLLIGFIILPAQVAEEKEKKLLLALLQTPITEAQWLIAKLILGMLLTLAAVLFLHLLGKFGPVHLFDYIAILLAGSFCFSAFGIFLGFLCRSQASARTLGVIFYLPHLLPSAMADVSQKLTAVAPLLPSYQLYKPLQSILLENASLTDMTFDWIYLILLGSLMFVLSYLLMKKRWLM</sequence>
<evidence type="ECO:0000313" key="8">
    <source>
        <dbReference type="EMBL" id="SHK62115.1"/>
    </source>
</evidence>
<dbReference type="RefSeq" id="WP_072798129.1">
    <property type="nucleotide sequence ID" value="NZ_FRAQ01000002.1"/>
</dbReference>
<protein>
    <submittedName>
        <fullName evidence="8">ABC-2 type transport system permease protein</fullName>
    </submittedName>
</protein>
<dbReference type="STRING" id="564117.SAMN05216369_2493"/>
<feature type="transmembrane region" description="Helical" evidence="6">
    <location>
        <begin position="158"/>
        <end position="179"/>
    </location>
</feature>
<dbReference type="EMBL" id="FRAQ01000002">
    <property type="protein sequence ID" value="SHK62115.1"/>
    <property type="molecule type" value="Genomic_DNA"/>
</dbReference>
<dbReference type="Pfam" id="PF12698">
    <property type="entry name" value="ABC2_membrane_3"/>
    <property type="match status" value="1"/>
</dbReference>
<comment type="subcellular location">
    <subcellularLocation>
        <location evidence="1">Cell membrane</location>
        <topology evidence="1">Multi-pass membrane protein</topology>
    </subcellularLocation>
</comment>
<feature type="domain" description="ABC-2 type transporter transmembrane" evidence="7">
    <location>
        <begin position="21"/>
        <end position="334"/>
    </location>
</feature>
<dbReference type="PANTHER" id="PTHR30294">
    <property type="entry name" value="MEMBRANE COMPONENT OF ABC TRANSPORTER YHHJ-RELATED"/>
    <property type="match status" value="1"/>
</dbReference>
<dbReference type="OrthoDB" id="7057647at2"/>
<keyword evidence="4 6" id="KW-1133">Transmembrane helix</keyword>
<accession>A0A1M6TYL1</accession>
<dbReference type="PANTHER" id="PTHR30294:SF29">
    <property type="entry name" value="MULTIDRUG ABC TRANSPORTER PERMEASE YBHS-RELATED"/>
    <property type="match status" value="1"/>
</dbReference>
<dbReference type="AlphaFoldDB" id="A0A1M6TYL1"/>
<gene>
    <name evidence="8" type="ORF">SAMN05216369_2493</name>
</gene>
<feature type="transmembrane region" description="Helical" evidence="6">
    <location>
        <begin position="21"/>
        <end position="39"/>
    </location>
</feature>
<feature type="transmembrane region" description="Helical" evidence="6">
    <location>
        <begin position="200"/>
        <end position="221"/>
    </location>
</feature>